<comment type="caution">
    <text evidence="4">The sequence shown here is derived from an EMBL/GenBank/DDBJ whole genome shotgun (WGS) entry which is preliminary data.</text>
</comment>
<dbReference type="PANTHER" id="PTHR43283:SF18">
    <property type="match status" value="1"/>
</dbReference>
<evidence type="ECO:0000313" key="4">
    <source>
        <dbReference type="EMBL" id="NZA28011.1"/>
    </source>
</evidence>
<dbReference type="Pfam" id="PF00144">
    <property type="entry name" value="Beta-lactamase"/>
    <property type="match status" value="1"/>
</dbReference>
<feature type="domain" description="Beta-lactamase-related" evidence="2">
    <location>
        <begin position="116"/>
        <end position="406"/>
    </location>
</feature>
<proteinExistence type="predicted"/>
<keyword evidence="4" id="KW-0378">Hydrolase</keyword>
<dbReference type="InterPro" id="IPR050789">
    <property type="entry name" value="Diverse_Enzym_Activities"/>
</dbReference>
<name>A0A853JF88_9GAMM</name>
<dbReference type="SUPFAM" id="SSF56601">
    <property type="entry name" value="beta-lactamase/transpeptidase-like"/>
    <property type="match status" value="1"/>
</dbReference>
<protein>
    <submittedName>
        <fullName evidence="4">Serine hydrolase</fullName>
    </submittedName>
</protein>
<gene>
    <name evidence="4" type="ORF">H0E84_16660</name>
</gene>
<reference evidence="4 5" key="1">
    <citation type="submission" date="2020-07" db="EMBL/GenBank/DDBJ databases">
        <title>Luteimonas sp. SJ-92.</title>
        <authorList>
            <person name="Huang X.-X."/>
            <person name="Xu L."/>
            <person name="Sun J.-Q."/>
        </authorList>
    </citation>
    <scope>NUCLEOTIDE SEQUENCE [LARGE SCALE GENOMIC DNA]</scope>
    <source>
        <strain evidence="4 5">SJ-92</strain>
    </source>
</reference>
<dbReference type="Proteomes" id="UP000578091">
    <property type="component" value="Unassembled WGS sequence"/>
</dbReference>
<dbReference type="GO" id="GO:0016787">
    <property type="term" value="F:hydrolase activity"/>
    <property type="evidence" value="ECO:0007669"/>
    <property type="project" value="UniProtKB-KW"/>
</dbReference>
<evidence type="ECO:0000313" key="5">
    <source>
        <dbReference type="Proteomes" id="UP000578091"/>
    </source>
</evidence>
<dbReference type="InterPro" id="IPR012338">
    <property type="entry name" value="Beta-lactam/transpept-like"/>
</dbReference>
<sequence>MPWTSSVSAWRTRPPSGCCSPRRGSGRSPITSCGGLRRADRRSALAEPSEIFRTHGGPGLPRAAVPAAVRPFFKTQGERDMKYRIATAALIGVMAISSLYGCADAAPPPAATALDEAVPGILRRARVPAVAVARIEDGKLAWTRVYGEASPGIDADGRTVFNVASLTKPVFGMLTLQLAANGRIDLDADLSPFWVDPDIAEDPRRHALTPRLALSHQTGFPNWRGRGDLQFAFAPGARHEYSGEGYEYLRRALEGATGQSMEALIEEAVLAPAGMDDSSFGWDERWEGRLATGFDEAGKPLDMAHARAREANAAANMFSTVGDYSRFVAWVVAGAGLPRELFADMQRPQAVHAAPVESFGLGWKLVRADGAATLWHDGREPGVRSFVLARPASRDGLVILSNGSNGELAMRPIIEAAVPGGAAWLRERDMEVWRYLQSVSGAQLEQLLQMVSGSPSFMAMLMHAADAALLQRSPLDSRDRAEASAAIEPFALGMVNGTVTAERAVRLTALLLDPAGEQDRRLVSAFDQERARAWLEALRVDDGTAAAAAGGAADSDLRTTVEVPDRVLREYVGEYRVPSASLLISIAASEGRLIATAEGTPATTFHPASQTRFFMKEAATDFEFVRGEEGQVSGIRIIWDASRSEFAPRVR</sequence>
<feature type="region of interest" description="Disordered" evidence="1">
    <location>
        <begin position="1"/>
        <end position="33"/>
    </location>
</feature>
<evidence type="ECO:0000259" key="2">
    <source>
        <dbReference type="Pfam" id="PF00144"/>
    </source>
</evidence>
<dbReference type="AlphaFoldDB" id="A0A853JF88"/>
<evidence type="ECO:0000256" key="1">
    <source>
        <dbReference type="SAM" id="MobiDB-lite"/>
    </source>
</evidence>
<accession>A0A853JF88</accession>
<dbReference type="Pfam" id="PF11954">
    <property type="entry name" value="DUF3471"/>
    <property type="match status" value="1"/>
</dbReference>
<feature type="domain" description="Peptidase S12 Pab87-related C-terminal" evidence="3">
    <location>
        <begin position="559"/>
        <end position="641"/>
    </location>
</feature>
<dbReference type="PANTHER" id="PTHR43283">
    <property type="entry name" value="BETA-LACTAMASE-RELATED"/>
    <property type="match status" value="1"/>
</dbReference>
<dbReference type="Gene3D" id="3.40.710.10">
    <property type="entry name" value="DD-peptidase/beta-lactamase superfamily"/>
    <property type="match status" value="1"/>
</dbReference>
<keyword evidence="5" id="KW-1185">Reference proteome</keyword>
<evidence type="ECO:0000259" key="3">
    <source>
        <dbReference type="Pfam" id="PF11954"/>
    </source>
</evidence>
<dbReference type="InterPro" id="IPR021860">
    <property type="entry name" value="Peptidase_S12_Pab87-rel_C"/>
</dbReference>
<organism evidence="4 5">
    <name type="scientific">Luteimonas salinisoli</name>
    <dbReference type="NCBI Taxonomy" id="2752307"/>
    <lineage>
        <taxon>Bacteria</taxon>
        <taxon>Pseudomonadati</taxon>
        <taxon>Pseudomonadota</taxon>
        <taxon>Gammaproteobacteria</taxon>
        <taxon>Lysobacterales</taxon>
        <taxon>Lysobacteraceae</taxon>
        <taxon>Luteimonas</taxon>
    </lineage>
</organism>
<dbReference type="EMBL" id="JACCKA010000087">
    <property type="protein sequence ID" value="NZA28011.1"/>
    <property type="molecule type" value="Genomic_DNA"/>
</dbReference>
<dbReference type="InterPro" id="IPR001466">
    <property type="entry name" value="Beta-lactam-related"/>
</dbReference>